<dbReference type="EMBL" id="JAUSTW010000014">
    <property type="protein sequence ID" value="MDQ0201969.1"/>
    <property type="molecule type" value="Genomic_DNA"/>
</dbReference>
<comment type="caution">
    <text evidence="1">The sequence shown here is derived from an EMBL/GenBank/DDBJ whole genome shotgun (WGS) entry which is preliminary data.</text>
</comment>
<evidence type="ECO:0000313" key="1">
    <source>
        <dbReference type="EMBL" id="MDQ0201969.1"/>
    </source>
</evidence>
<evidence type="ECO:0008006" key="3">
    <source>
        <dbReference type="Google" id="ProtNLM"/>
    </source>
</evidence>
<dbReference type="SUPFAM" id="SSF51445">
    <property type="entry name" value="(Trans)glycosidases"/>
    <property type="match status" value="1"/>
</dbReference>
<dbReference type="Proteomes" id="UP001224122">
    <property type="component" value="Unassembled WGS sequence"/>
</dbReference>
<reference evidence="1 2" key="1">
    <citation type="submission" date="2023-07" db="EMBL/GenBank/DDBJ databases">
        <title>Genomic Encyclopedia of Type Strains, Phase IV (KMG-IV): sequencing the most valuable type-strain genomes for metagenomic binning, comparative biology and taxonomic classification.</title>
        <authorList>
            <person name="Goeker M."/>
        </authorList>
    </citation>
    <scope>NUCLEOTIDE SEQUENCE [LARGE SCALE GENOMIC DNA]</scope>
    <source>
        <strain evidence="1 2">DSM 27594</strain>
    </source>
</reference>
<protein>
    <recommendedName>
        <fullName evidence="3">Glycosyl hydrolase family 13 catalytic domain-containing protein</fullName>
    </recommendedName>
</protein>
<evidence type="ECO:0000313" key="2">
    <source>
        <dbReference type="Proteomes" id="UP001224122"/>
    </source>
</evidence>
<dbReference type="Gene3D" id="3.20.20.80">
    <property type="entry name" value="Glycosidases"/>
    <property type="match status" value="1"/>
</dbReference>
<accession>A0ABT9Y2G0</accession>
<keyword evidence="2" id="KW-1185">Reference proteome</keyword>
<proteinExistence type="predicted"/>
<sequence length="42" mass="4881">MRKVWWKEAVAYQIYPRSFMDSNGDGLATSKGLSLSWIICRD</sequence>
<gene>
    <name evidence="1" type="ORF">J2S10_005180</name>
</gene>
<name>A0ABT9Y2G0_9BACI</name>
<organism evidence="1 2">
    <name type="scientific">Neobacillus ginsengisoli</name>
    <dbReference type="NCBI Taxonomy" id="904295"/>
    <lineage>
        <taxon>Bacteria</taxon>
        <taxon>Bacillati</taxon>
        <taxon>Bacillota</taxon>
        <taxon>Bacilli</taxon>
        <taxon>Bacillales</taxon>
        <taxon>Bacillaceae</taxon>
        <taxon>Neobacillus</taxon>
    </lineage>
</organism>
<dbReference type="InterPro" id="IPR017853">
    <property type="entry name" value="GH"/>
</dbReference>